<feature type="compositionally biased region" description="Basic and acidic residues" evidence="3">
    <location>
        <begin position="524"/>
        <end position="553"/>
    </location>
</feature>
<organism evidence="5 6">
    <name type="scientific">Leptidea sinapis</name>
    <dbReference type="NCBI Taxonomy" id="189913"/>
    <lineage>
        <taxon>Eukaryota</taxon>
        <taxon>Metazoa</taxon>
        <taxon>Ecdysozoa</taxon>
        <taxon>Arthropoda</taxon>
        <taxon>Hexapoda</taxon>
        <taxon>Insecta</taxon>
        <taxon>Pterygota</taxon>
        <taxon>Neoptera</taxon>
        <taxon>Endopterygota</taxon>
        <taxon>Lepidoptera</taxon>
        <taxon>Glossata</taxon>
        <taxon>Ditrysia</taxon>
        <taxon>Papilionoidea</taxon>
        <taxon>Pieridae</taxon>
        <taxon>Dismorphiinae</taxon>
        <taxon>Leptidea</taxon>
    </lineage>
</organism>
<dbReference type="GO" id="GO:0008380">
    <property type="term" value="P:RNA splicing"/>
    <property type="evidence" value="ECO:0007669"/>
    <property type="project" value="UniProtKB-KW"/>
</dbReference>
<feature type="region of interest" description="Disordered" evidence="3">
    <location>
        <begin position="252"/>
        <end position="426"/>
    </location>
</feature>
<dbReference type="InterPro" id="IPR019147">
    <property type="entry name" value="SWAP_N_domain"/>
</dbReference>
<evidence type="ECO:0000256" key="1">
    <source>
        <dbReference type="ARBA" id="ARBA00022664"/>
    </source>
</evidence>
<evidence type="ECO:0000256" key="2">
    <source>
        <dbReference type="ARBA" id="ARBA00023187"/>
    </source>
</evidence>
<evidence type="ECO:0000313" key="5">
    <source>
        <dbReference type="EMBL" id="VVC94414.1"/>
    </source>
</evidence>
<evidence type="ECO:0000259" key="4">
    <source>
        <dbReference type="SMART" id="SM01141"/>
    </source>
</evidence>
<keyword evidence="6" id="KW-1185">Reference proteome</keyword>
<gene>
    <name evidence="5" type="ORF">LSINAPIS_LOCUS6378</name>
</gene>
<accession>A0A5E4Q9K0</accession>
<dbReference type="InterPro" id="IPR040397">
    <property type="entry name" value="SWAP"/>
</dbReference>
<protein>
    <recommendedName>
        <fullName evidence="4">Suppressor of white apricot N-terminal domain-containing protein</fullName>
    </recommendedName>
</protein>
<keyword evidence="1" id="KW-0507">mRNA processing</keyword>
<feature type="domain" description="Suppressor of white apricot N-terminal" evidence="4">
    <location>
        <begin position="39"/>
        <end position="172"/>
    </location>
</feature>
<feature type="compositionally biased region" description="Basic residues" evidence="3">
    <location>
        <begin position="262"/>
        <end position="272"/>
    </location>
</feature>
<feature type="region of interest" description="Disordered" evidence="3">
    <location>
        <begin position="496"/>
        <end position="601"/>
    </location>
</feature>
<feature type="compositionally biased region" description="Basic residues" evidence="3">
    <location>
        <begin position="366"/>
        <end position="420"/>
    </location>
</feature>
<dbReference type="SMART" id="SM01141">
    <property type="entry name" value="DRY_EERY"/>
    <property type="match status" value="1"/>
</dbReference>
<dbReference type="Proteomes" id="UP000324832">
    <property type="component" value="Unassembled WGS sequence"/>
</dbReference>
<dbReference type="Pfam" id="PF09750">
    <property type="entry name" value="DRY_EERY"/>
    <property type="match status" value="1"/>
</dbReference>
<feature type="region of interest" description="Disordered" evidence="3">
    <location>
        <begin position="431"/>
        <end position="450"/>
    </location>
</feature>
<dbReference type="AlphaFoldDB" id="A0A5E4Q9K0"/>
<dbReference type="PANTHER" id="PTHR13161:SF4">
    <property type="entry name" value="CLK4-ASSOCIATING SERINE_ARGININE RICH PROTEIN"/>
    <property type="match status" value="1"/>
</dbReference>
<proteinExistence type="predicted"/>
<feature type="compositionally biased region" description="Basic and acidic residues" evidence="3">
    <location>
        <begin position="585"/>
        <end position="601"/>
    </location>
</feature>
<reference evidence="5 6" key="1">
    <citation type="submission" date="2017-07" db="EMBL/GenBank/DDBJ databases">
        <authorList>
            <person name="Talla V."/>
            <person name="Backstrom N."/>
        </authorList>
    </citation>
    <scope>NUCLEOTIDE SEQUENCE [LARGE SCALE GENOMIC DNA]</scope>
</reference>
<feature type="compositionally biased region" description="Basic and acidic residues" evidence="3">
    <location>
        <begin position="280"/>
        <end position="290"/>
    </location>
</feature>
<evidence type="ECO:0000313" key="6">
    <source>
        <dbReference type="Proteomes" id="UP000324832"/>
    </source>
</evidence>
<feature type="compositionally biased region" description="Basic and acidic residues" evidence="3">
    <location>
        <begin position="316"/>
        <end position="332"/>
    </location>
</feature>
<name>A0A5E4Q9K0_9NEOP</name>
<evidence type="ECO:0000256" key="3">
    <source>
        <dbReference type="SAM" id="MobiDB-lite"/>
    </source>
</evidence>
<dbReference type="EMBL" id="FZQP02002003">
    <property type="protein sequence ID" value="VVC94414.1"/>
    <property type="molecule type" value="Genomic_DNA"/>
</dbReference>
<keyword evidence="2" id="KW-0508">mRNA splicing</keyword>
<dbReference type="PANTHER" id="PTHR13161">
    <property type="entry name" value="SPLICING FACTOR SUPPRESSOR OF WHITE APRICOT"/>
    <property type="match status" value="1"/>
</dbReference>
<sequence>MWHEARRQEKMIRGMIVDYRRRAERRKDFYEKIKADPTQFLQIHGRPCKVILDPAVAAAGEGPAIMMPWQGDPNNMIDRFDVRAHLDYIAETKAPNIPPENLCPEERQCNYERYRILAQNVFLGISEDKFLEQLAIEEQFGVTLEEKEMQKGKLNEKKGTGVAIGYNYNDPGAQPSCSNGPDAMKLEEDSDDESEFEIIDVDLSIDVNKMEASQAHALNAVGPQFGMAGCDLFSFLTGDADDAEHQKQMLREEKEKALFSGRKSRRERRAHRPPSYAAKPEARDCSDHSPTHSHSKSPSPEPENIEFITSFGPEDEEKRVAESKPSYSEKLKRNLRKSYAEIAQKPYPRPRSQDSREAPQIGPRRRESRSRSRSKSISRSRSSRSKSYSRSRSRSSRSRSRSPYRSRSRSRSRNYRRRSRSMLVDIQDVTDPGLSHTKVSPRAVRRQCRGTTVGARKTNRPVTCHWILTRATLRSLYLRSAINQNQTRIIYDLLDPAPKSGLSREPISMKERLRRKMQAQLSKQSDKRAEAERQERESRRQARRDEEMRELAIKLRRKQREMRHQQRLSSDEDSDKSRSGSSERNVAKSEADPEVVRRNVE</sequence>
<dbReference type="GO" id="GO:0006397">
    <property type="term" value="P:mRNA processing"/>
    <property type="evidence" value="ECO:0007669"/>
    <property type="project" value="UniProtKB-KW"/>
</dbReference>